<dbReference type="PROSITE" id="PS00463">
    <property type="entry name" value="ZN2_CY6_FUNGAL_1"/>
    <property type="match status" value="1"/>
</dbReference>
<dbReference type="SUPFAM" id="SSF57701">
    <property type="entry name" value="Zn2/Cys6 DNA-binding domain"/>
    <property type="match status" value="1"/>
</dbReference>
<proteinExistence type="predicted"/>
<organism evidence="2 3">
    <name type="scientific">Candida theae</name>
    <dbReference type="NCBI Taxonomy" id="1198502"/>
    <lineage>
        <taxon>Eukaryota</taxon>
        <taxon>Fungi</taxon>
        <taxon>Dikarya</taxon>
        <taxon>Ascomycota</taxon>
        <taxon>Saccharomycotina</taxon>
        <taxon>Pichiomycetes</taxon>
        <taxon>Debaryomycetaceae</taxon>
        <taxon>Candida/Lodderomyces clade</taxon>
        <taxon>Candida</taxon>
    </lineage>
</organism>
<keyword evidence="3" id="KW-1185">Reference proteome</keyword>
<protein>
    <recommendedName>
        <fullName evidence="1">Zn(2)-C6 fungal-type domain-containing protein</fullName>
    </recommendedName>
</protein>
<evidence type="ECO:0000313" key="2">
    <source>
        <dbReference type="EMBL" id="KAI5966664.1"/>
    </source>
</evidence>
<dbReference type="PANTHER" id="PTHR47657:SF7">
    <property type="entry name" value="STEROL REGULATORY ELEMENT-BINDING PROTEIN ECM22"/>
    <property type="match status" value="1"/>
</dbReference>
<dbReference type="RefSeq" id="XP_051610893.1">
    <property type="nucleotide sequence ID" value="XM_051755116.1"/>
</dbReference>
<dbReference type="GeneID" id="76148687"/>
<dbReference type="InterPro" id="IPR052400">
    <property type="entry name" value="Zn2-C6_fungal_TF"/>
</dbReference>
<dbReference type="EMBL" id="JAIHNG010000035">
    <property type="protein sequence ID" value="KAI5966664.1"/>
    <property type="molecule type" value="Genomic_DNA"/>
</dbReference>
<dbReference type="Proteomes" id="UP001204833">
    <property type="component" value="Unassembled WGS sequence"/>
</dbReference>
<dbReference type="AlphaFoldDB" id="A0AAD5G0P7"/>
<dbReference type="GO" id="GO:0008270">
    <property type="term" value="F:zinc ion binding"/>
    <property type="evidence" value="ECO:0007669"/>
    <property type="project" value="InterPro"/>
</dbReference>
<dbReference type="PROSITE" id="PS50048">
    <property type="entry name" value="ZN2_CY6_FUNGAL_2"/>
    <property type="match status" value="1"/>
</dbReference>
<comment type="caution">
    <text evidence="2">The sequence shown here is derived from an EMBL/GenBank/DDBJ whole genome shotgun (WGS) entry which is preliminary data.</text>
</comment>
<gene>
    <name evidence="2" type="ORF">KGF57_000628</name>
</gene>
<evidence type="ECO:0000259" key="1">
    <source>
        <dbReference type="PROSITE" id="PS50048"/>
    </source>
</evidence>
<dbReference type="Gene3D" id="4.10.240.10">
    <property type="entry name" value="Zn(2)-C6 fungal-type DNA-binding domain"/>
    <property type="match status" value="1"/>
</dbReference>
<dbReference type="GO" id="GO:0000981">
    <property type="term" value="F:DNA-binding transcription factor activity, RNA polymerase II-specific"/>
    <property type="evidence" value="ECO:0007669"/>
    <property type="project" value="InterPro"/>
</dbReference>
<dbReference type="CDD" id="cd00067">
    <property type="entry name" value="GAL4"/>
    <property type="match status" value="1"/>
</dbReference>
<reference evidence="2 3" key="1">
    <citation type="journal article" date="2022" name="DNA Res.">
        <title>Genome analysis of five recently described species of the CUG-Ser clade uncovers Candida theae as a new hybrid lineage with pathogenic potential in the Candida parapsilosis species complex.</title>
        <authorList>
            <person name="Mixao V."/>
            <person name="Del Olmo V."/>
            <person name="Hegedusova E."/>
            <person name="Saus E."/>
            <person name="Pryszcz L."/>
            <person name="Cillingova A."/>
            <person name="Nosek J."/>
            <person name="Gabaldon T."/>
        </authorList>
    </citation>
    <scope>NUCLEOTIDE SEQUENCE [LARGE SCALE GENOMIC DNA]</scope>
    <source>
        <strain evidence="2 3">CBS 12239</strain>
    </source>
</reference>
<feature type="domain" description="Zn(2)-C6 fungal-type" evidence="1">
    <location>
        <begin position="20"/>
        <end position="51"/>
    </location>
</feature>
<dbReference type="Pfam" id="PF00172">
    <property type="entry name" value="Zn_clus"/>
    <property type="match status" value="1"/>
</dbReference>
<dbReference type="SMART" id="SM00066">
    <property type="entry name" value="GAL4"/>
    <property type="match status" value="1"/>
</dbReference>
<accession>A0AAD5G0P7</accession>
<name>A0AAD5G0P7_9ASCO</name>
<dbReference type="InterPro" id="IPR036864">
    <property type="entry name" value="Zn2-C6_fun-type_DNA-bd_sf"/>
</dbReference>
<dbReference type="InterPro" id="IPR001138">
    <property type="entry name" value="Zn2Cys6_DnaBD"/>
</dbReference>
<dbReference type="PANTHER" id="PTHR47657">
    <property type="entry name" value="STEROL REGULATORY ELEMENT-BINDING PROTEIN ECM22"/>
    <property type="match status" value="1"/>
</dbReference>
<sequence>MTKESSSTAKRKRHTNSKLGCANCKRKKIRCDESLPSCENCLKGKKETCSYLFLSQEEVERIKLTHSLRKSQNKLLNSNYRLPATNIATSSRAGSLEPSNKNYKKMKALSPALSGSALEFKFELADLPIPIPSIVYPPLQYNNLCMQDFSNEFKVMNDFDSDDYTAGSPTGSAQNDMLPNGFEHQITFNVINPKVFKRVNSAHSVITTPVVSDYSLHLFIGKNTLLDYMSDSFMKRMSFDMELSLAVQTLGEAIHLNHLKSKPISLREDTDKQLIERLDDRVNSSFVKCFEVLKAKVEKIQQKKCSNYRSSEAGNDLEMVAYAGNFLTFTSIMSKQGVKLHSKALELPLLAYNTYAKLHETISNKTLEVVSLLKKNLQYNVISVNVPSYNPQFLFEIESNLRSLEFIFTAQSLFNTKTDLSIRSEFETLKAQYSALMKFLRDKVLNIVFALRDETSLSVYPIDALFDILKTWHAMCPPQALVSKSKINSAFYDESVFLKDLSTTLYTYYSAIAAALDAVFPACKYFFSLSFILPVSQCYSGKETLTVTKYNPYTRSFFSHKIDILLQRHIIYASRLYAFFKRRFVFYHNNIKWSNYYDNVTLRENRLKSRKLFNATEVAIKSFNTTLIRPEHYPIRDKSLEVSNCVNNYVSFTREDDPLVKNLYARNIETLNIFDESSILQFDYESMLLLKDYRSFDDESEVSREVLSVKDIRNHYEDRFAILDVVSRDWEE</sequence>
<evidence type="ECO:0000313" key="3">
    <source>
        <dbReference type="Proteomes" id="UP001204833"/>
    </source>
</evidence>